<dbReference type="PROSITE" id="PS00109">
    <property type="entry name" value="PROTEIN_KINASE_TYR"/>
    <property type="match status" value="1"/>
</dbReference>
<evidence type="ECO:0000256" key="1">
    <source>
        <dbReference type="ARBA" id="ARBA00022527"/>
    </source>
</evidence>
<dbReference type="KEGG" id="bbig:BBBOND_0300660"/>
<feature type="domain" description="Protein kinase" evidence="6">
    <location>
        <begin position="58"/>
        <end position="349"/>
    </location>
</feature>
<gene>
    <name evidence="7" type="ORF">BBBOND_0300660</name>
</gene>
<dbReference type="InterPro" id="IPR008266">
    <property type="entry name" value="Tyr_kinase_AS"/>
</dbReference>
<dbReference type="AlphaFoldDB" id="A0A061D631"/>
<dbReference type="GeneID" id="24564702"/>
<organism evidence="7 8">
    <name type="scientific">Babesia bigemina</name>
    <dbReference type="NCBI Taxonomy" id="5866"/>
    <lineage>
        <taxon>Eukaryota</taxon>
        <taxon>Sar</taxon>
        <taxon>Alveolata</taxon>
        <taxon>Apicomplexa</taxon>
        <taxon>Aconoidasida</taxon>
        <taxon>Piroplasmida</taxon>
        <taxon>Babesiidae</taxon>
        <taxon>Babesia</taxon>
    </lineage>
</organism>
<dbReference type="VEuPathDB" id="PiroplasmaDB:BBBOND_0300660"/>
<keyword evidence="2" id="KW-0808">Transferase</keyword>
<evidence type="ECO:0000259" key="6">
    <source>
        <dbReference type="PROSITE" id="PS50011"/>
    </source>
</evidence>
<reference evidence="8" key="1">
    <citation type="journal article" date="2014" name="Nucleic Acids Res.">
        <title>The evolutionary dynamics of variant antigen genes in Babesia reveal a history of genomic innovation underlying host-parasite interaction.</title>
        <authorList>
            <person name="Jackson A.P."/>
            <person name="Otto T.D."/>
            <person name="Darby A."/>
            <person name="Ramaprasad A."/>
            <person name="Xia D."/>
            <person name="Echaide I.E."/>
            <person name="Farber M."/>
            <person name="Gahlot S."/>
            <person name="Gamble J."/>
            <person name="Gupta D."/>
            <person name="Gupta Y."/>
            <person name="Jackson L."/>
            <person name="Malandrin L."/>
            <person name="Malas T.B."/>
            <person name="Moussa E."/>
            <person name="Nair M."/>
            <person name="Reid A.J."/>
            <person name="Sanders M."/>
            <person name="Sharma J."/>
            <person name="Tracey A."/>
            <person name="Quail M.A."/>
            <person name="Weir W."/>
            <person name="Wastling J.M."/>
            <person name="Hall N."/>
            <person name="Willadsen P."/>
            <person name="Lingelbach K."/>
            <person name="Shiels B."/>
            <person name="Tait A."/>
            <person name="Berriman M."/>
            <person name="Allred D.R."/>
            <person name="Pain A."/>
        </authorList>
    </citation>
    <scope>NUCLEOTIDE SEQUENCE [LARGE SCALE GENOMIC DNA]</scope>
    <source>
        <strain evidence="8">Bond</strain>
    </source>
</reference>
<name>A0A061D631_BABBI</name>
<dbReference type="SUPFAM" id="SSF56112">
    <property type="entry name" value="Protein kinase-like (PK-like)"/>
    <property type="match status" value="1"/>
</dbReference>
<dbReference type="EMBL" id="LK391709">
    <property type="protein sequence ID" value="CDR96161.1"/>
    <property type="molecule type" value="Genomic_DNA"/>
</dbReference>
<keyword evidence="4 7" id="KW-0418">Kinase</keyword>
<dbReference type="Proteomes" id="UP000033188">
    <property type="component" value="Chromosome 3"/>
</dbReference>
<protein>
    <submittedName>
        <fullName evidence="7">Protein kinase domain containing protein, putative</fullName>
    </submittedName>
</protein>
<dbReference type="PANTHER" id="PTHR24351">
    <property type="entry name" value="RIBOSOMAL PROTEIN S6 KINASE"/>
    <property type="match status" value="1"/>
</dbReference>
<dbReference type="OrthoDB" id="337284at2759"/>
<keyword evidence="3" id="KW-0547">Nucleotide-binding</keyword>
<proteinExistence type="predicted"/>
<dbReference type="Pfam" id="PF00069">
    <property type="entry name" value="Pkinase"/>
    <property type="match status" value="1"/>
</dbReference>
<dbReference type="Gene3D" id="1.10.510.10">
    <property type="entry name" value="Transferase(Phosphotransferase) domain 1"/>
    <property type="match status" value="1"/>
</dbReference>
<keyword evidence="1" id="KW-0723">Serine/threonine-protein kinase</keyword>
<dbReference type="RefSeq" id="XP_012768347.1">
    <property type="nucleotide sequence ID" value="XM_012912893.1"/>
</dbReference>
<accession>A0A061D631</accession>
<evidence type="ECO:0000256" key="4">
    <source>
        <dbReference type="ARBA" id="ARBA00022777"/>
    </source>
</evidence>
<dbReference type="OMA" id="IIDFNLC"/>
<dbReference type="STRING" id="5866.A0A061D631"/>
<keyword evidence="5" id="KW-0067">ATP-binding</keyword>
<keyword evidence="8" id="KW-1185">Reference proteome</keyword>
<dbReference type="InterPro" id="IPR000719">
    <property type="entry name" value="Prot_kinase_dom"/>
</dbReference>
<dbReference type="PROSITE" id="PS50011">
    <property type="entry name" value="PROTEIN_KINASE_DOM"/>
    <property type="match status" value="1"/>
</dbReference>
<dbReference type="GO" id="GO:0004674">
    <property type="term" value="F:protein serine/threonine kinase activity"/>
    <property type="evidence" value="ECO:0007669"/>
    <property type="project" value="UniProtKB-KW"/>
</dbReference>
<evidence type="ECO:0000313" key="8">
    <source>
        <dbReference type="Proteomes" id="UP000033188"/>
    </source>
</evidence>
<sequence length="388" mass="43894">MGQSTSFRLPTCTKKSTYKYFVLCTLERKQSCRILLAFRVPASSTSVDYTISDSQLLRQHGIRVHDGASGQPRPADQRREVIALDAEAAHALDHYCDRQMLCVLKRYNYPAGRKMVNMKKRAKNEANALRRLRRCKRIVTLLDAFEFDGATYYAMEYLWRGTLWSLIRRNKGLDVSTTKAYALQVAMAIDAMHRQGITHRDVTASNIMISSTGHLKIIDFNLCRLLDHRDTRMNSFLGTYSCMPPEVLHCNVNSSLVSGGSTYTKEVDWWYFGSLVYEMLTGETPFTIESKDNDEQFYNRVIRSPNTIDFGPICDVDAADLITQLMQGVPSARLGAMGGSACVMKHKFFAGIRGGLTSSTIPTNYIEARIFDCIKVCTCGMDYTTYRP</sequence>
<evidence type="ECO:0000313" key="7">
    <source>
        <dbReference type="EMBL" id="CDR96161.1"/>
    </source>
</evidence>
<dbReference type="InterPro" id="IPR011009">
    <property type="entry name" value="Kinase-like_dom_sf"/>
</dbReference>
<evidence type="ECO:0000256" key="2">
    <source>
        <dbReference type="ARBA" id="ARBA00022679"/>
    </source>
</evidence>
<evidence type="ECO:0000256" key="5">
    <source>
        <dbReference type="ARBA" id="ARBA00022840"/>
    </source>
</evidence>
<evidence type="ECO:0000256" key="3">
    <source>
        <dbReference type="ARBA" id="ARBA00022741"/>
    </source>
</evidence>
<dbReference type="GO" id="GO:0005524">
    <property type="term" value="F:ATP binding"/>
    <property type="evidence" value="ECO:0007669"/>
    <property type="project" value="UniProtKB-KW"/>
</dbReference>